<organism evidence="2 3">
    <name type="scientific">Sphingobium lignivorans</name>
    <dbReference type="NCBI Taxonomy" id="2735886"/>
    <lineage>
        <taxon>Bacteria</taxon>
        <taxon>Pseudomonadati</taxon>
        <taxon>Pseudomonadota</taxon>
        <taxon>Alphaproteobacteria</taxon>
        <taxon>Sphingomonadales</taxon>
        <taxon>Sphingomonadaceae</taxon>
        <taxon>Sphingobium</taxon>
    </lineage>
</organism>
<keyword evidence="1" id="KW-1133">Transmembrane helix</keyword>
<protein>
    <submittedName>
        <fullName evidence="2">Uncharacterized protein</fullName>
    </submittedName>
</protein>
<proteinExistence type="predicted"/>
<comment type="caution">
    <text evidence="2">The sequence shown here is derived from an EMBL/GenBank/DDBJ whole genome shotgun (WGS) entry which is preliminary data.</text>
</comment>
<evidence type="ECO:0000313" key="3">
    <source>
        <dbReference type="Proteomes" id="UP001138540"/>
    </source>
</evidence>
<keyword evidence="1" id="KW-0812">Transmembrane</keyword>
<evidence type="ECO:0000256" key="1">
    <source>
        <dbReference type="SAM" id="Phobius"/>
    </source>
</evidence>
<reference evidence="2 3" key="1">
    <citation type="submission" date="2020-08" db="EMBL/GenBank/DDBJ databases">
        <title>Exploring microbial biodiversity for novel pathways involved in the catabolism of aromatic compounds derived from lignin.</title>
        <authorList>
            <person name="Elkins J."/>
        </authorList>
    </citation>
    <scope>NUCLEOTIDE SEQUENCE [LARGE SCALE GENOMIC DNA]</scope>
    <source>
        <strain evidence="2 3">B1D3A</strain>
    </source>
</reference>
<evidence type="ECO:0000313" key="2">
    <source>
        <dbReference type="EMBL" id="MBB5985991.1"/>
    </source>
</evidence>
<feature type="transmembrane region" description="Helical" evidence="1">
    <location>
        <begin position="35"/>
        <end position="54"/>
    </location>
</feature>
<dbReference type="RefSeq" id="WP_184153014.1">
    <property type="nucleotide sequence ID" value="NZ_JACHKA010000001.1"/>
</dbReference>
<name>A0ABR6NFE1_9SPHN</name>
<keyword evidence="1" id="KW-0472">Membrane</keyword>
<dbReference type="EMBL" id="JACHKA010000001">
    <property type="protein sequence ID" value="MBB5985991.1"/>
    <property type="molecule type" value="Genomic_DNA"/>
</dbReference>
<keyword evidence="3" id="KW-1185">Reference proteome</keyword>
<gene>
    <name evidence="2" type="ORF">HNP60_001965</name>
</gene>
<accession>A0ABR6NFE1</accession>
<dbReference type="Proteomes" id="UP001138540">
    <property type="component" value="Unassembled WGS sequence"/>
</dbReference>
<sequence length="55" mass="6072">MLKIIILVAVLALMGNAIATPEQRSEARAMVKRLEWIPISILSVIGLFILVSLVR</sequence>